<protein>
    <submittedName>
        <fullName evidence="2">Uncharacterized protein</fullName>
    </submittedName>
</protein>
<dbReference type="PaxDb" id="572546-Arcpr_1665"/>
<sequence>MSLKHRIIKFFEEQDPIKEDYKKIRRASLLCSMIALFCLAMSAVFLVFFDDVKHSIVLLIFYAIFNEQAEMWDLAEVRKKLYELSGGEELSGG</sequence>
<dbReference type="STRING" id="572546.Arcpr_1665"/>
<keyword evidence="1" id="KW-0812">Transmembrane</keyword>
<reference evidence="2 3" key="1">
    <citation type="journal article" date="2010" name="Stand. Genomic Sci.">
        <title>Complete genome sequence of Archaeoglobus profundus type strain (AV18).</title>
        <authorList>
            <person name="von Jan M."/>
            <person name="Lapidus A."/>
            <person name="Del Rio T.G."/>
            <person name="Copeland A."/>
            <person name="Tice H."/>
            <person name="Cheng J.F."/>
            <person name="Lucas S."/>
            <person name="Chen F."/>
            <person name="Nolan M."/>
            <person name="Goodwin L."/>
            <person name="Han C."/>
            <person name="Pitluck S."/>
            <person name="Liolios K."/>
            <person name="Ivanova N."/>
            <person name="Mavromatis K."/>
            <person name="Ovchinnikova G."/>
            <person name="Chertkov O."/>
            <person name="Pati A."/>
            <person name="Chen A."/>
            <person name="Palaniappan K."/>
            <person name="Land M."/>
            <person name="Hauser L."/>
            <person name="Chang Y.J."/>
            <person name="Jeffries C.D."/>
            <person name="Saunders E."/>
            <person name="Brettin T."/>
            <person name="Detter J.C."/>
            <person name="Chain P."/>
            <person name="Eichinger K."/>
            <person name="Huber H."/>
            <person name="Spring S."/>
            <person name="Rohde M."/>
            <person name="Goker M."/>
            <person name="Wirth R."/>
            <person name="Woyke T."/>
            <person name="Bristow J."/>
            <person name="Eisen J.A."/>
            <person name="Markowitz V."/>
            <person name="Hugenholtz P."/>
            <person name="Kyrpides N.C."/>
            <person name="Klenk H.P."/>
        </authorList>
    </citation>
    <scope>NUCLEOTIDE SEQUENCE [LARGE SCALE GENOMIC DNA]</scope>
    <source>
        <strain evidence="3">DSM 5631 / JCM 9629 / NBRC 100127 / Av18</strain>
    </source>
</reference>
<organism evidence="2 3">
    <name type="scientific">Archaeoglobus profundus (strain DSM 5631 / JCM 9629 / NBRC 100127 / Av18)</name>
    <dbReference type="NCBI Taxonomy" id="572546"/>
    <lineage>
        <taxon>Archaea</taxon>
        <taxon>Methanobacteriati</taxon>
        <taxon>Methanobacteriota</taxon>
        <taxon>Archaeoglobi</taxon>
        <taxon>Archaeoglobales</taxon>
        <taxon>Archaeoglobaceae</taxon>
        <taxon>Archaeoglobus</taxon>
    </lineage>
</organism>
<dbReference type="KEGG" id="apo:Arcpr_1665"/>
<dbReference type="Proteomes" id="UP000001901">
    <property type="component" value="Chromosome"/>
</dbReference>
<evidence type="ECO:0000313" key="3">
    <source>
        <dbReference type="Proteomes" id="UP000001901"/>
    </source>
</evidence>
<feature type="transmembrane region" description="Helical" evidence="1">
    <location>
        <begin position="27"/>
        <end position="49"/>
    </location>
</feature>
<dbReference type="GeneID" id="8740358"/>
<evidence type="ECO:0000313" key="2">
    <source>
        <dbReference type="EMBL" id="ADB58711.1"/>
    </source>
</evidence>
<dbReference type="EMBL" id="CP001857">
    <property type="protein sequence ID" value="ADB58711.1"/>
    <property type="molecule type" value="Genomic_DNA"/>
</dbReference>
<gene>
    <name evidence="2" type="ordered locus">Arcpr_1665</name>
</gene>
<dbReference type="AlphaFoldDB" id="D2RF17"/>
<keyword evidence="3" id="KW-1185">Reference proteome</keyword>
<proteinExistence type="predicted"/>
<dbReference type="RefSeq" id="WP_012941046.1">
    <property type="nucleotide sequence ID" value="NC_013741.1"/>
</dbReference>
<keyword evidence="1" id="KW-0472">Membrane</keyword>
<accession>D2RF17</accession>
<name>D2RF17_ARCPA</name>
<dbReference type="HOGENOM" id="CLU_2392731_0_0_2"/>
<evidence type="ECO:0000256" key="1">
    <source>
        <dbReference type="SAM" id="Phobius"/>
    </source>
</evidence>
<keyword evidence="1" id="KW-1133">Transmembrane helix</keyword>